<sequence>MLVSRSARRRRSRGAASTLLSTLHLQSAVDFLHIVTFETARTIEERPPCTGGKTRSWPLERSEIVILVKKNLGSYSRFYFAALIGCSYPAHPTIIMEHALWTMSAWVISEVTGKVQIQLVVAPYRSAYAGEEVPFS</sequence>
<dbReference type="Proteomes" id="UP000299102">
    <property type="component" value="Unassembled WGS sequence"/>
</dbReference>
<proteinExistence type="predicted"/>
<dbReference type="AlphaFoldDB" id="A0A4C1XAF6"/>
<evidence type="ECO:0000313" key="2">
    <source>
        <dbReference type="Proteomes" id="UP000299102"/>
    </source>
</evidence>
<reference evidence="1 2" key="1">
    <citation type="journal article" date="2019" name="Commun. Biol.">
        <title>The bagworm genome reveals a unique fibroin gene that provides high tensile strength.</title>
        <authorList>
            <person name="Kono N."/>
            <person name="Nakamura H."/>
            <person name="Ohtoshi R."/>
            <person name="Tomita M."/>
            <person name="Numata K."/>
            <person name="Arakawa K."/>
        </authorList>
    </citation>
    <scope>NUCLEOTIDE SEQUENCE [LARGE SCALE GENOMIC DNA]</scope>
</reference>
<organism evidence="1 2">
    <name type="scientific">Eumeta variegata</name>
    <name type="common">Bagworm moth</name>
    <name type="synonym">Eumeta japonica</name>
    <dbReference type="NCBI Taxonomy" id="151549"/>
    <lineage>
        <taxon>Eukaryota</taxon>
        <taxon>Metazoa</taxon>
        <taxon>Ecdysozoa</taxon>
        <taxon>Arthropoda</taxon>
        <taxon>Hexapoda</taxon>
        <taxon>Insecta</taxon>
        <taxon>Pterygota</taxon>
        <taxon>Neoptera</taxon>
        <taxon>Endopterygota</taxon>
        <taxon>Lepidoptera</taxon>
        <taxon>Glossata</taxon>
        <taxon>Ditrysia</taxon>
        <taxon>Tineoidea</taxon>
        <taxon>Psychidae</taxon>
        <taxon>Oiketicinae</taxon>
        <taxon>Eumeta</taxon>
    </lineage>
</organism>
<keyword evidence="2" id="KW-1185">Reference proteome</keyword>
<protein>
    <submittedName>
        <fullName evidence="1">Uncharacterized protein</fullName>
    </submittedName>
</protein>
<accession>A0A4C1XAF6</accession>
<dbReference type="EMBL" id="BGZK01000756">
    <property type="protein sequence ID" value="GBP59247.1"/>
    <property type="molecule type" value="Genomic_DNA"/>
</dbReference>
<gene>
    <name evidence="1" type="ORF">EVAR_97749_1</name>
</gene>
<evidence type="ECO:0000313" key="1">
    <source>
        <dbReference type="EMBL" id="GBP59247.1"/>
    </source>
</evidence>
<name>A0A4C1XAF6_EUMVA</name>
<comment type="caution">
    <text evidence="1">The sequence shown here is derived from an EMBL/GenBank/DDBJ whole genome shotgun (WGS) entry which is preliminary data.</text>
</comment>